<evidence type="ECO:0000256" key="1">
    <source>
        <dbReference type="SAM" id="MobiDB-lite"/>
    </source>
</evidence>
<comment type="caution">
    <text evidence="2">The sequence shown here is derived from an EMBL/GenBank/DDBJ whole genome shotgun (WGS) entry which is preliminary data.</text>
</comment>
<dbReference type="VEuPathDB" id="VectorBase:LOC119161769"/>
<sequence>MLRVGSRRVSGEEVRSLESGQLKTRGFLEETLREQRNDNNAGLRYTQGLGVACRLARSSLIMPPKYEQHYRKSWESLPEFKGWLRPVESERTKASCAYCMSEFYAKLCDIKKHAATTKHKKSSEPYSSSSRQKKLQYSAATESSCGRSEAALCLFICEHTAFLTADHLTELCKKQFMDSKSAAGMRMHRRKCTKIIVNVLSPHFVDLLVADIGDSKYSLIIDEGTDISITKLLGVVVRYFSAARKSIVTTFLALIELDDGTAVTIVRALENLLTRMGLDKKRLLGIGVDNASVNTGVNNGIFETIKREWQLPNLIMVRCICHSLQLALSHAVQGTLPRNVDFLVRETHMWFSHSSKRKAAYSQLYRSLCDGEEPLSIPRVCDTRWISLEPAVVRVLDQWDMLLKHFEQARSTEGCYTAELLYQMYSDPLNKLYLLYLRPMLREVQRTNKAYERNDADPAKLLEDLTLLIKMVCSKVLIPTAKIDPLRQPIDGHLDPKPYLGYEFEKLASTLPAGPEVDFVRQRCVNFTVKLSNELRQRLPSNFKILQGMARLSVGACLRVLKEPITELAEHFGVQPNEIDLVNAQWKKLTLVGWANTTDTIAFWCARIISTLHALRRRHRRRIQGLGELLKLHSQYHGCVLDLSQRYFPAVRPTYQYETRAREKPLTPRGADKKPPNTPVL</sequence>
<reference evidence="2" key="2">
    <citation type="submission" date="2021-09" db="EMBL/GenBank/DDBJ databases">
        <authorList>
            <person name="Jia N."/>
            <person name="Wang J."/>
            <person name="Shi W."/>
            <person name="Du L."/>
            <person name="Sun Y."/>
            <person name="Zhan W."/>
            <person name="Jiang J."/>
            <person name="Wang Q."/>
            <person name="Zhang B."/>
            <person name="Ji P."/>
            <person name="Sakyi L.B."/>
            <person name="Cui X."/>
            <person name="Yuan T."/>
            <person name="Jiang B."/>
            <person name="Yang W."/>
            <person name="Lam T.T.-Y."/>
            <person name="Chang Q."/>
            <person name="Ding S."/>
            <person name="Wang X."/>
            <person name="Zhu J."/>
            <person name="Ruan X."/>
            <person name="Zhao L."/>
            <person name="Wei J."/>
            <person name="Que T."/>
            <person name="Du C."/>
            <person name="Cheng J."/>
            <person name="Dai P."/>
            <person name="Han X."/>
            <person name="Huang E."/>
            <person name="Gao Y."/>
            <person name="Liu J."/>
            <person name="Shao H."/>
            <person name="Ye R."/>
            <person name="Li L."/>
            <person name="Wei W."/>
            <person name="Wang X."/>
            <person name="Wang C."/>
            <person name="Huo Q."/>
            <person name="Li W."/>
            <person name="Guo W."/>
            <person name="Chen H."/>
            <person name="Chen S."/>
            <person name="Zhou L."/>
            <person name="Zhou L."/>
            <person name="Ni X."/>
            <person name="Tian J."/>
            <person name="Zhou Y."/>
            <person name="Sheng Y."/>
            <person name="Liu T."/>
            <person name="Pan Y."/>
            <person name="Xia L."/>
            <person name="Li J."/>
            <person name="Zhao F."/>
            <person name="Cao W."/>
        </authorList>
    </citation>
    <scope>NUCLEOTIDE SEQUENCE</scope>
    <source>
        <strain evidence="2">Rmic-2018</strain>
        <tissue evidence="2">Larvae</tissue>
    </source>
</reference>
<dbReference type="AlphaFoldDB" id="A0A9J6D0W7"/>
<dbReference type="EMBL" id="JABSTU010003832">
    <property type="protein sequence ID" value="KAH7964582.1"/>
    <property type="molecule type" value="Genomic_DNA"/>
</dbReference>
<dbReference type="PANTHER" id="PTHR37162:SF1">
    <property type="entry name" value="BED-TYPE DOMAIN-CONTAINING PROTEIN"/>
    <property type="match status" value="1"/>
</dbReference>
<reference evidence="2" key="1">
    <citation type="journal article" date="2020" name="Cell">
        <title>Large-Scale Comparative Analyses of Tick Genomes Elucidate Their Genetic Diversity and Vector Capacities.</title>
        <authorList>
            <consortium name="Tick Genome and Microbiome Consortium (TIGMIC)"/>
            <person name="Jia N."/>
            <person name="Wang J."/>
            <person name="Shi W."/>
            <person name="Du L."/>
            <person name="Sun Y."/>
            <person name="Zhan W."/>
            <person name="Jiang J.F."/>
            <person name="Wang Q."/>
            <person name="Zhang B."/>
            <person name="Ji P."/>
            <person name="Bell-Sakyi L."/>
            <person name="Cui X.M."/>
            <person name="Yuan T.T."/>
            <person name="Jiang B.G."/>
            <person name="Yang W.F."/>
            <person name="Lam T.T."/>
            <person name="Chang Q.C."/>
            <person name="Ding S.J."/>
            <person name="Wang X.J."/>
            <person name="Zhu J.G."/>
            <person name="Ruan X.D."/>
            <person name="Zhao L."/>
            <person name="Wei J.T."/>
            <person name="Ye R.Z."/>
            <person name="Que T.C."/>
            <person name="Du C.H."/>
            <person name="Zhou Y.H."/>
            <person name="Cheng J.X."/>
            <person name="Dai P.F."/>
            <person name="Guo W.B."/>
            <person name="Han X.H."/>
            <person name="Huang E.J."/>
            <person name="Li L.F."/>
            <person name="Wei W."/>
            <person name="Gao Y.C."/>
            <person name="Liu J.Z."/>
            <person name="Shao H.Z."/>
            <person name="Wang X."/>
            <person name="Wang C.C."/>
            <person name="Yang T.C."/>
            <person name="Huo Q.B."/>
            <person name="Li W."/>
            <person name="Chen H.Y."/>
            <person name="Chen S.E."/>
            <person name="Zhou L.G."/>
            <person name="Ni X.B."/>
            <person name="Tian J.H."/>
            <person name="Sheng Y."/>
            <person name="Liu T."/>
            <person name="Pan Y.S."/>
            <person name="Xia L.Y."/>
            <person name="Li J."/>
            <person name="Zhao F."/>
            <person name="Cao W.C."/>
        </authorList>
    </citation>
    <scope>NUCLEOTIDE SEQUENCE</scope>
    <source>
        <strain evidence="2">Rmic-2018</strain>
    </source>
</reference>
<feature type="compositionally biased region" description="Basic and acidic residues" evidence="1">
    <location>
        <begin position="659"/>
        <end position="675"/>
    </location>
</feature>
<proteinExistence type="predicted"/>
<dbReference type="InterPro" id="IPR012337">
    <property type="entry name" value="RNaseH-like_sf"/>
</dbReference>
<feature type="region of interest" description="Disordered" evidence="1">
    <location>
        <begin position="659"/>
        <end position="681"/>
    </location>
</feature>
<gene>
    <name evidence="2" type="ORF">HPB51_027177</name>
</gene>
<accession>A0A9J6D0W7</accession>
<dbReference type="Proteomes" id="UP000821866">
    <property type="component" value="Unassembled WGS sequence"/>
</dbReference>
<keyword evidence="3" id="KW-1185">Reference proteome</keyword>
<name>A0A9J6D0W7_RHIMP</name>
<organism evidence="2 3">
    <name type="scientific">Rhipicephalus microplus</name>
    <name type="common">Cattle tick</name>
    <name type="synonym">Boophilus microplus</name>
    <dbReference type="NCBI Taxonomy" id="6941"/>
    <lineage>
        <taxon>Eukaryota</taxon>
        <taxon>Metazoa</taxon>
        <taxon>Ecdysozoa</taxon>
        <taxon>Arthropoda</taxon>
        <taxon>Chelicerata</taxon>
        <taxon>Arachnida</taxon>
        <taxon>Acari</taxon>
        <taxon>Parasitiformes</taxon>
        <taxon>Ixodida</taxon>
        <taxon>Ixodoidea</taxon>
        <taxon>Ixodidae</taxon>
        <taxon>Rhipicephalinae</taxon>
        <taxon>Rhipicephalus</taxon>
        <taxon>Boophilus</taxon>
    </lineage>
</organism>
<evidence type="ECO:0000313" key="2">
    <source>
        <dbReference type="EMBL" id="KAH7964582.1"/>
    </source>
</evidence>
<dbReference type="SUPFAM" id="SSF53098">
    <property type="entry name" value="Ribonuclease H-like"/>
    <property type="match status" value="1"/>
</dbReference>
<protein>
    <recommendedName>
        <fullName evidence="4">Zinc finger protein</fullName>
    </recommendedName>
</protein>
<evidence type="ECO:0008006" key="4">
    <source>
        <dbReference type="Google" id="ProtNLM"/>
    </source>
</evidence>
<dbReference type="PANTHER" id="PTHR37162">
    <property type="entry name" value="HAT FAMILY DIMERISATION DOMAINCONTAINING PROTEIN-RELATED"/>
    <property type="match status" value="1"/>
</dbReference>
<evidence type="ECO:0000313" key="3">
    <source>
        <dbReference type="Proteomes" id="UP000821866"/>
    </source>
</evidence>